<protein>
    <submittedName>
        <fullName evidence="13">Cytochrome d ubiquinol oxidase subunit II</fullName>
        <ecNumber evidence="13">1.10.3.-</ecNumber>
    </submittedName>
</protein>
<dbReference type="GO" id="GO:0046872">
    <property type="term" value="F:metal ion binding"/>
    <property type="evidence" value="ECO:0007669"/>
    <property type="project" value="UniProtKB-KW"/>
</dbReference>
<evidence type="ECO:0000256" key="11">
    <source>
        <dbReference type="ARBA" id="ARBA00023136"/>
    </source>
</evidence>
<evidence type="ECO:0000313" key="14">
    <source>
        <dbReference type="Proteomes" id="UP000319716"/>
    </source>
</evidence>
<keyword evidence="7" id="KW-0479">Metal-binding</keyword>
<keyword evidence="4" id="KW-1003">Cell membrane</keyword>
<comment type="similarity">
    <text evidence="2">Belongs to the cytochrome ubiquinol oxidase subunit 2 family.</text>
</comment>
<name>A0A4Y1ZIA5_9BACL</name>
<keyword evidence="8" id="KW-0249">Electron transport</keyword>
<organism evidence="13 14">
    <name type="scientific">Sporolactobacillus inulinus</name>
    <dbReference type="NCBI Taxonomy" id="2078"/>
    <lineage>
        <taxon>Bacteria</taxon>
        <taxon>Bacillati</taxon>
        <taxon>Bacillota</taxon>
        <taxon>Bacilli</taxon>
        <taxon>Bacillales</taxon>
        <taxon>Sporolactobacillaceae</taxon>
        <taxon>Sporolactobacillus</taxon>
    </lineage>
</organism>
<evidence type="ECO:0000256" key="7">
    <source>
        <dbReference type="ARBA" id="ARBA00022723"/>
    </source>
</evidence>
<evidence type="ECO:0000256" key="6">
    <source>
        <dbReference type="ARBA" id="ARBA00022692"/>
    </source>
</evidence>
<evidence type="ECO:0000256" key="3">
    <source>
        <dbReference type="ARBA" id="ARBA00022448"/>
    </source>
</evidence>
<dbReference type="InterPro" id="IPR003317">
    <property type="entry name" value="Cyt-d_oxidase_su2"/>
</dbReference>
<dbReference type="GO" id="GO:0005886">
    <property type="term" value="C:plasma membrane"/>
    <property type="evidence" value="ECO:0007669"/>
    <property type="project" value="UniProtKB-SubCell"/>
</dbReference>
<accession>A0A4Y1ZIA5</accession>
<keyword evidence="9 12" id="KW-1133">Transmembrane helix</keyword>
<evidence type="ECO:0000256" key="1">
    <source>
        <dbReference type="ARBA" id="ARBA00004651"/>
    </source>
</evidence>
<evidence type="ECO:0000313" key="13">
    <source>
        <dbReference type="EMBL" id="GAY78759.1"/>
    </source>
</evidence>
<dbReference type="PANTHER" id="PTHR43141">
    <property type="entry name" value="CYTOCHROME BD2 SUBUNIT II"/>
    <property type="match status" value="1"/>
</dbReference>
<dbReference type="GO" id="GO:0016682">
    <property type="term" value="F:oxidoreductase activity, acting on diphenols and related substances as donors, oxygen as acceptor"/>
    <property type="evidence" value="ECO:0007669"/>
    <property type="project" value="TreeGrafter"/>
</dbReference>
<keyword evidence="11 12" id="KW-0472">Membrane</keyword>
<keyword evidence="6 12" id="KW-0812">Transmembrane</keyword>
<proteinExistence type="inferred from homology"/>
<evidence type="ECO:0000256" key="10">
    <source>
        <dbReference type="ARBA" id="ARBA00023004"/>
    </source>
</evidence>
<evidence type="ECO:0000256" key="9">
    <source>
        <dbReference type="ARBA" id="ARBA00022989"/>
    </source>
</evidence>
<dbReference type="GO" id="GO:0019646">
    <property type="term" value="P:aerobic electron transport chain"/>
    <property type="evidence" value="ECO:0007669"/>
    <property type="project" value="TreeGrafter"/>
</dbReference>
<keyword evidence="10" id="KW-0408">Iron</keyword>
<feature type="transmembrane region" description="Helical" evidence="12">
    <location>
        <begin position="44"/>
        <end position="69"/>
    </location>
</feature>
<reference evidence="13 14" key="1">
    <citation type="submission" date="2017-11" db="EMBL/GenBank/DDBJ databases">
        <title>Draft Genome Sequence of Sporolactobacillus inulinus NBRC 111894 Isolated from Koso, a Japanese Sugar-Vegetable Fermented Beverage.</title>
        <authorList>
            <person name="Chiou T.Y."/>
            <person name="Oshima K."/>
            <person name="Suda W."/>
            <person name="Hattori M."/>
            <person name="Takahashi T."/>
        </authorList>
    </citation>
    <scope>NUCLEOTIDE SEQUENCE [LARGE SCALE GENOMIC DNA]</scope>
    <source>
        <strain evidence="13 14">NBRC111894</strain>
    </source>
</reference>
<evidence type="ECO:0000256" key="12">
    <source>
        <dbReference type="SAM" id="Phobius"/>
    </source>
</evidence>
<evidence type="ECO:0000256" key="4">
    <source>
        <dbReference type="ARBA" id="ARBA00022475"/>
    </source>
</evidence>
<dbReference type="Pfam" id="PF02322">
    <property type="entry name" value="Cyt_bd_oxida_II"/>
    <property type="match status" value="1"/>
</dbReference>
<sequence length="81" mass="9069">MNAGVILLTVASLFVGLFPRLMISSVTPAYNLTVYNSASGSYSLTVMTIVAVTLLPFVLGYSIWSYYVFRKRVTKDHHLEY</sequence>
<dbReference type="AlphaFoldDB" id="A0A4Y1ZIA5"/>
<dbReference type="EMBL" id="BEXB01000060">
    <property type="protein sequence ID" value="GAY78759.1"/>
    <property type="molecule type" value="Genomic_DNA"/>
</dbReference>
<evidence type="ECO:0000256" key="5">
    <source>
        <dbReference type="ARBA" id="ARBA00022617"/>
    </source>
</evidence>
<comment type="subcellular location">
    <subcellularLocation>
        <location evidence="1">Cell membrane</location>
        <topology evidence="1">Multi-pass membrane protein</topology>
    </subcellularLocation>
</comment>
<keyword evidence="3" id="KW-0813">Transport</keyword>
<comment type="caution">
    <text evidence="13">The sequence shown here is derived from an EMBL/GenBank/DDBJ whole genome shotgun (WGS) entry which is preliminary data.</text>
</comment>
<dbReference type="GO" id="GO:0070069">
    <property type="term" value="C:cytochrome complex"/>
    <property type="evidence" value="ECO:0007669"/>
    <property type="project" value="TreeGrafter"/>
</dbReference>
<dbReference type="GO" id="GO:0009055">
    <property type="term" value="F:electron transfer activity"/>
    <property type="evidence" value="ECO:0007669"/>
    <property type="project" value="TreeGrafter"/>
</dbReference>
<dbReference type="EC" id="1.10.3.-" evidence="13"/>
<keyword evidence="13" id="KW-0560">Oxidoreductase</keyword>
<evidence type="ECO:0000256" key="8">
    <source>
        <dbReference type="ARBA" id="ARBA00022982"/>
    </source>
</evidence>
<dbReference type="PANTHER" id="PTHR43141:SF5">
    <property type="entry name" value="CYTOCHROME BD-I UBIQUINOL OXIDASE SUBUNIT 2"/>
    <property type="match status" value="1"/>
</dbReference>
<keyword evidence="5" id="KW-0349">Heme</keyword>
<evidence type="ECO:0000256" key="2">
    <source>
        <dbReference type="ARBA" id="ARBA00007543"/>
    </source>
</evidence>
<gene>
    <name evidence="13" type="ORF">NBRC111894_4313</name>
</gene>
<dbReference type="Proteomes" id="UP000319716">
    <property type="component" value="Unassembled WGS sequence"/>
</dbReference>